<evidence type="ECO:0000313" key="2">
    <source>
        <dbReference type="EMBL" id="KAL0904705.1"/>
    </source>
</evidence>
<sequence>MLDGWKAKLFSFASRLQFVRFSIWNSIAYLIKDSILPKSCCKFIDKFCARFLFHGDTQGKKLHLISLKKKKTSLSKKNGGLGLPSISALTHAYFATLIWLISGKVSAY</sequence>
<evidence type="ECO:0000256" key="1">
    <source>
        <dbReference type="SAM" id="Phobius"/>
    </source>
</evidence>
<keyword evidence="3" id="KW-1185">Reference proteome</keyword>
<keyword evidence="1" id="KW-1133">Transmembrane helix</keyword>
<dbReference type="AlphaFoldDB" id="A0ABD0TYG9"/>
<dbReference type="EMBL" id="JANQDX010000019">
    <property type="protein sequence ID" value="KAL0904705.1"/>
    <property type="molecule type" value="Genomic_DNA"/>
</dbReference>
<name>A0ABD0TYG9_DENTH</name>
<protein>
    <submittedName>
        <fullName evidence="2">Uncharacterized protein</fullName>
    </submittedName>
</protein>
<keyword evidence="1" id="KW-0472">Membrane</keyword>
<dbReference type="PANTHER" id="PTHR33116:SF78">
    <property type="entry name" value="OS12G0587133 PROTEIN"/>
    <property type="match status" value="1"/>
</dbReference>
<accession>A0ABD0TYG9</accession>
<keyword evidence="1" id="KW-0812">Transmembrane</keyword>
<dbReference type="Proteomes" id="UP001552299">
    <property type="component" value="Unassembled WGS sequence"/>
</dbReference>
<proteinExistence type="predicted"/>
<evidence type="ECO:0000313" key="3">
    <source>
        <dbReference type="Proteomes" id="UP001552299"/>
    </source>
</evidence>
<feature type="transmembrane region" description="Helical" evidence="1">
    <location>
        <begin position="79"/>
        <end position="101"/>
    </location>
</feature>
<dbReference type="PANTHER" id="PTHR33116">
    <property type="entry name" value="REVERSE TRANSCRIPTASE ZINC-BINDING DOMAIN-CONTAINING PROTEIN-RELATED-RELATED"/>
    <property type="match status" value="1"/>
</dbReference>
<organism evidence="2 3">
    <name type="scientific">Dendrobium thyrsiflorum</name>
    <name type="common">Pinecone-like raceme dendrobium</name>
    <name type="synonym">Orchid</name>
    <dbReference type="NCBI Taxonomy" id="117978"/>
    <lineage>
        <taxon>Eukaryota</taxon>
        <taxon>Viridiplantae</taxon>
        <taxon>Streptophyta</taxon>
        <taxon>Embryophyta</taxon>
        <taxon>Tracheophyta</taxon>
        <taxon>Spermatophyta</taxon>
        <taxon>Magnoliopsida</taxon>
        <taxon>Liliopsida</taxon>
        <taxon>Asparagales</taxon>
        <taxon>Orchidaceae</taxon>
        <taxon>Epidendroideae</taxon>
        <taxon>Malaxideae</taxon>
        <taxon>Dendrobiinae</taxon>
        <taxon>Dendrobium</taxon>
    </lineage>
</organism>
<comment type="caution">
    <text evidence="2">The sequence shown here is derived from an EMBL/GenBank/DDBJ whole genome shotgun (WGS) entry which is preliminary data.</text>
</comment>
<reference evidence="2 3" key="1">
    <citation type="journal article" date="2024" name="Plant Biotechnol. J.">
        <title>Dendrobium thyrsiflorum genome and its molecular insights into genes involved in important horticultural traits.</title>
        <authorList>
            <person name="Chen B."/>
            <person name="Wang J.Y."/>
            <person name="Zheng P.J."/>
            <person name="Li K.L."/>
            <person name="Liang Y.M."/>
            <person name="Chen X.F."/>
            <person name="Zhang C."/>
            <person name="Zhao X."/>
            <person name="He X."/>
            <person name="Zhang G.Q."/>
            <person name="Liu Z.J."/>
            <person name="Xu Q."/>
        </authorList>
    </citation>
    <scope>NUCLEOTIDE SEQUENCE [LARGE SCALE GENOMIC DNA]</scope>
    <source>
        <strain evidence="2">GZMU011</strain>
    </source>
</reference>
<gene>
    <name evidence="2" type="ORF">M5K25_026842</name>
</gene>